<dbReference type="GO" id="GO:0005694">
    <property type="term" value="C:chromosome"/>
    <property type="evidence" value="ECO:0007669"/>
    <property type="project" value="UniProtKB-ARBA"/>
</dbReference>
<dbReference type="CDD" id="cd00024">
    <property type="entry name" value="CD_CSD"/>
    <property type="match status" value="2"/>
</dbReference>
<dbReference type="Gene3D" id="2.40.50.40">
    <property type="match status" value="3"/>
</dbReference>
<keyword evidence="6" id="KW-1185">Reference proteome</keyword>
<gene>
    <name evidence="5" type="primary">CBX3_1</name>
    <name evidence="5" type="ORF">Bhyg_13355</name>
</gene>
<sequence length="370" mass="41299">MRKEGLKKSSTNGAVEDTSIDNDADLNGSAVDADPLQGTDQPILEIPKKKGRKKNETVTEVAVPIVNNASTEDVNEDVGETTSRKRQASKDKPASASKRARAKNTTASDETNEDGDAENGDEEYEVEDIVDHKIVRGKTSFLIRWKNYDSSGDTWEPESSLSCPEIIAAYREANMKDVPQKAKKEPKPKKDKSEKEYHVSLISDEKIEDGVKYYLVRWRGYTMEDDTWEPESSLNCPELISKFQELRKNKRTNSARGTPKKLTYTEVEETEGYPSSQNTWELAASLACPDVLKVYKAKQEAELKNLAATKASKTVSKAKTPTKKPKAAPKKDTWEPENNVDSPDLVEAFMSKTGDDEDEVTVPKKKSRKA</sequence>
<dbReference type="Pfam" id="PF00385">
    <property type="entry name" value="Chromo"/>
    <property type="match status" value="2"/>
</dbReference>
<keyword evidence="2" id="KW-0539">Nucleus</keyword>
<evidence type="ECO:0000256" key="2">
    <source>
        <dbReference type="ARBA" id="ARBA00023242"/>
    </source>
</evidence>
<dbReference type="InterPro" id="IPR023780">
    <property type="entry name" value="Chromo_domain"/>
</dbReference>
<feature type="compositionally biased region" description="Acidic residues" evidence="3">
    <location>
        <begin position="110"/>
        <end position="124"/>
    </location>
</feature>
<dbReference type="InterPro" id="IPR051219">
    <property type="entry name" value="Heterochromatin_chromo-domain"/>
</dbReference>
<name>A0A9Q0MN56_9DIPT</name>
<dbReference type="PROSITE" id="PS50013">
    <property type="entry name" value="CHROMO_2"/>
    <property type="match status" value="2"/>
</dbReference>
<evidence type="ECO:0000256" key="1">
    <source>
        <dbReference type="ARBA" id="ARBA00004123"/>
    </source>
</evidence>
<feature type="compositionally biased region" description="Basic and acidic residues" evidence="3">
    <location>
        <begin position="174"/>
        <end position="185"/>
    </location>
</feature>
<feature type="region of interest" description="Disordered" evidence="3">
    <location>
        <begin position="250"/>
        <end position="276"/>
    </location>
</feature>
<dbReference type="SMART" id="SM00298">
    <property type="entry name" value="CHROMO"/>
    <property type="match status" value="3"/>
</dbReference>
<dbReference type="PANTHER" id="PTHR22812">
    <property type="entry name" value="CHROMOBOX PROTEIN"/>
    <property type="match status" value="1"/>
</dbReference>
<feature type="region of interest" description="Disordered" evidence="3">
    <location>
        <begin position="174"/>
        <end position="197"/>
    </location>
</feature>
<feature type="region of interest" description="Disordered" evidence="3">
    <location>
        <begin position="1"/>
        <end position="124"/>
    </location>
</feature>
<comment type="subcellular location">
    <subcellularLocation>
        <location evidence="1">Nucleus</location>
    </subcellularLocation>
</comment>
<dbReference type="EMBL" id="WJQU01000004">
    <property type="protein sequence ID" value="KAJ6634776.1"/>
    <property type="molecule type" value="Genomic_DNA"/>
</dbReference>
<dbReference type="Proteomes" id="UP001151699">
    <property type="component" value="Chromosome C"/>
</dbReference>
<dbReference type="SUPFAM" id="SSF54160">
    <property type="entry name" value="Chromo domain-like"/>
    <property type="match status" value="2"/>
</dbReference>
<comment type="caution">
    <text evidence="5">The sequence shown here is derived from an EMBL/GenBank/DDBJ whole genome shotgun (WGS) entry which is preliminary data.</text>
</comment>
<protein>
    <submittedName>
        <fullName evidence="5">Chromobox protein like 3</fullName>
    </submittedName>
</protein>
<evidence type="ECO:0000259" key="4">
    <source>
        <dbReference type="PROSITE" id="PS50013"/>
    </source>
</evidence>
<dbReference type="PROSITE" id="PS00598">
    <property type="entry name" value="CHROMO_1"/>
    <property type="match status" value="2"/>
</dbReference>
<dbReference type="GO" id="GO:0005634">
    <property type="term" value="C:nucleus"/>
    <property type="evidence" value="ECO:0007669"/>
    <property type="project" value="UniProtKB-SubCell"/>
</dbReference>
<proteinExistence type="predicted"/>
<dbReference type="OrthoDB" id="7791578at2759"/>
<evidence type="ECO:0000256" key="3">
    <source>
        <dbReference type="SAM" id="MobiDB-lite"/>
    </source>
</evidence>
<dbReference type="InterPro" id="IPR023779">
    <property type="entry name" value="Chromodomain_CS"/>
</dbReference>
<evidence type="ECO:0000313" key="5">
    <source>
        <dbReference type="EMBL" id="KAJ6634776.1"/>
    </source>
</evidence>
<dbReference type="InterPro" id="IPR016197">
    <property type="entry name" value="Chromo-like_dom_sf"/>
</dbReference>
<feature type="domain" description="Chromo" evidence="4">
    <location>
        <begin position="124"/>
        <end position="182"/>
    </location>
</feature>
<accession>A0A9Q0MN56</accession>
<dbReference type="InterPro" id="IPR000953">
    <property type="entry name" value="Chromo/chromo_shadow_dom"/>
</dbReference>
<feature type="compositionally biased region" description="Low complexity" evidence="3">
    <location>
        <begin position="310"/>
        <end position="319"/>
    </location>
</feature>
<feature type="region of interest" description="Disordered" evidence="3">
    <location>
        <begin position="310"/>
        <end position="370"/>
    </location>
</feature>
<organism evidence="5 6">
    <name type="scientific">Pseudolycoriella hygida</name>
    <dbReference type="NCBI Taxonomy" id="35572"/>
    <lineage>
        <taxon>Eukaryota</taxon>
        <taxon>Metazoa</taxon>
        <taxon>Ecdysozoa</taxon>
        <taxon>Arthropoda</taxon>
        <taxon>Hexapoda</taxon>
        <taxon>Insecta</taxon>
        <taxon>Pterygota</taxon>
        <taxon>Neoptera</taxon>
        <taxon>Endopterygota</taxon>
        <taxon>Diptera</taxon>
        <taxon>Nematocera</taxon>
        <taxon>Sciaroidea</taxon>
        <taxon>Sciaridae</taxon>
        <taxon>Pseudolycoriella</taxon>
    </lineage>
</organism>
<evidence type="ECO:0000313" key="6">
    <source>
        <dbReference type="Proteomes" id="UP001151699"/>
    </source>
</evidence>
<feature type="domain" description="Chromo" evidence="4">
    <location>
        <begin position="197"/>
        <end position="255"/>
    </location>
</feature>
<reference evidence="5" key="1">
    <citation type="submission" date="2022-07" db="EMBL/GenBank/DDBJ databases">
        <authorList>
            <person name="Trinca V."/>
            <person name="Uliana J.V.C."/>
            <person name="Torres T.T."/>
            <person name="Ward R.J."/>
            <person name="Monesi N."/>
        </authorList>
    </citation>
    <scope>NUCLEOTIDE SEQUENCE</scope>
    <source>
        <strain evidence="5">HSMRA1968</strain>
        <tissue evidence="5">Whole embryos</tissue>
    </source>
</reference>
<dbReference type="AlphaFoldDB" id="A0A9Q0MN56"/>